<evidence type="ECO:0000313" key="6">
    <source>
        <dbReference type="Proteomes" id="UP001189429"/>
    </source>
</evidence>
<sequence length="310" mass="32636">MGFGFVLRVAELEARLLGAASADTEVRSEAIAFGFGLKAGWRLAVLQTERAESVQKQSDGPVGCDIGVNGGVASDGPVCVDIDVSGGAVESQCGVESRGPVCEEVSAAGAGKNFDASGDVRRDFTPQLGGAMAHAVEEQVAAGGLSSEDFELACPGGHDLALRRRPPFAFACEWTEEEREEKEGSPALAALVVCAVAYGASQAFSLARARPGAAARHRQPLSLRRAEAAAEVASKTGDVENYEFQAEVGKVMDIIVNSLYSNKDVFLRELVSNAADACDKKRFLALTESDAPPEAMKLRITTDKDRRSAP</sequence>
<reference evidence="5" key="1">
    <citation type="submission" date="2023-10" db="EMBL/GenBank/DDBJ databases">
        <authorList>
            <person name="Chen Y."/>
            <person name="Shah S."/>
            <person name="Dougan E. K."/>
            <person name="Thang M."/>
            <person name="Chan C."/>
        </authorList>
    </citation>
    <scope>NUCLEOTIDE SEQUENCE [LARGE SCALE GENOMIC DNA]</scope>
</reference>
<accession>A0ABN9TDZ9</accession>
<dbReference type="PRINTS" id="PR00775">
    <property type="entry name" value="HEATSHOCK90"/>
</dbReference>
<dbReference type="SUPFAM" id="SSF55874">
    <property type="entry name" value="ATPase domain of HSP90 chaperone/DNA topoisomerase II/histidine kinase"/>
    <property type="match status" value="1"/>
</dbReference>
<dbReference type="InterPro" id="IPR020575">
    <property type="entry name" value="Hsp90_N"/>
</dbReference>
<dbReference type="EMBL" id="CAUYUJ010014571">
    <property type="protein sequence ID" value="CAK0843324.1"/>
    <property type="molecule type" value="Genomic_DNA"/>
</dbReference>
<keyword evidence="6" id="KW-1185">Reference proteome</keyword>
<organism evidence="5 6">
    <name type="scientific">Prorocentrum cordatum</name>
    <dbReference type="NCBI Taxonomy" id="2364126"/>
    <lineage>
        <taxon>Eukaryota</taxon>
        <taxon>Sar</taxon>
        <taxon>Alveolata</taxon>
        <taxon>Dinophyceae</taxon>
        <taxon>Prorocentrales</taxon>
        <taxon>Prorocentraceae</taxon>
        <taxon>Prorocentrum</taxon>
    </lineage>
</organism>
<dbReference type="InterPro" id="IPR019805">
    <property type="entry name" value="Heat_shock_protein_90_CS"/>
</dbReference>
<gene>
    <name evidence="5" type="ORF">PCOR1329_LOCUS37707</name>
</gene>
<evidence type="ECO:0000256" key="3">
    <source>
        <dbReference type="ARBA" id="ARBA00022840"/>
    </source>
</evidence>
<dbReference type="PROSITE" id="PS00298">
    <property type="entry name" value="HSP90"/>
    <property type="match status" value="1"/>
</dbReference>
<dbReference type="InterPro" id="IPR036890">
    <property type="entry name" value="HATPase_C_sf"/>
</dbReference>
<evidence type="ECO:0000313" key="5">
    <source>
        <dbReference type="EMBL" id="CAK0843324.1"/>
    </source>
</evidence>
<dbReference type="Gene3D" id="3.30.565.10">
    <property type="entry name" value="Histidine kinase-like ATPase, C-terminal domain"/>
    <property type="match status" value="1"/>
</dbReference>
<dbReference type="PANTHER" id="PTHR11528">
    <property type="entry name" value="HEAT SHOCK PROTEIN 90 FAMILY MEMBER"/>
    <property type="match status" value="1"/>
</dbReference>
<comment type="similarity">
    <text evidence="1">Belongs to the heat shock protein 90 family.</text>
</comment>
<proteinExistence type="inferred from homology"/>
<comment type="caution">
    <text evidence="5">The sequence shown here is derived from an EMBL/GenBank/DDBJ whole genome shotgun (WGS) entry which is preliminary data.</text>
</comment>
<evidence type="ECO:0000256" key="2">
    <source>
        <dbReference type="ARBA" id="ARBA00022741"/>
    </source>
</evidence>
<evidence type="ECO:0000256" key="1">
    <source>
        <dbReference type="ARBA" id="ARBA00008239"/>
    </source>
</evidence>
<dbReference type="Proteomes" id="UP001189429">
    <property type="component" value="Unassembled WGS sequence"/>
</dbReference>
<keyword evidence="4" id="KW-0143">Chaperone</keyword>
<dbReference type="InterPro" id="IPR001404">
    <property type="entry name" value="Hsp90_fam"/>
</dbReference>
<evidence type="ECO:0000256" key="4">
    <source>
        <dbReference type="ARBA" id="ARBA00023186"/>
    </source>
</evidence>
<protein>
    <submittedName>
        <fullName evidence="5">Uncharacterized protein</fullName>
    </submittedName>
</protein>
<keyword evidence="3" id="KW-0067">ATP-binding</keyword>
<name>A0ABN9TDZ9_9DINO</name>
<keyword evidence="2" id="KW-0547">Nucleotide-binding</keyword>